<name>A0A9X8Y7L3_9FIRM</name>
<dbReference type="Proteomes" id="UP000294682">
    <property type="component" value="Unassembled WGS sequence"/>
</dbReference>
<evidence type="ECO:0000259" key="1">
    <source>
        <dbReference type="Pfam" id="PF00535"/>
    </source>
</evidence>
<feature type="domain" description="Glycosyltransferase 2-like" evidence="1">
    <location>
        <begin position="5"/>
        <end position="132"/>
    </location>
</feature>
<gene>
    <name evidence="2" type="ORF">EDD78_10934</name>
</gene>
<dbReference type="SUPFAM" id="SSF53448">
    <property type="entry name" value="Nucleotide-diphospho-sugar transferases"/>
    <property type="match status" value="1"/>
</dbReference>
<dbReference type="GO" id="GO:0016758">
    <property type="term" value="F:hexosyltransferase activity"/>
    <property type="evidence" value="ECO:0007669"/>
    <property type="project" value="UniProtKB-ARBA"/>
</dbReference>
<dbReference type="Pfam" id="PF00535">
    <property type="entry name" value="Glycos_transf_2"/>
    <property type="match status" value="1"/>
</dbReference>
<keyword evidence="3" id="KW-1185">Reference proteome</keyword>
<organism evidence="2 3">
    <name type="scientific">Harryflintia acetispora</name>
    <dbReference type="NCBI Taxonomy" id="1849041"/>
    <lineage>
        <taxon>Bacteria</taxon>
        <taxon>Bacillati</taxon>
        <taxon>Bacillota</taxon>
        <taxon>Clostridia</taxon>
        <taxon>Eubacteriales</taxon>
        <taxon>Oscillospiraceae</taxon>
        <taxon>Harryflintia</taxon>
    </lineage>
</organism>
<dbReference type="InterPro" id="IPR001173">
    <property type="entry name" value="Glyco_trans_2-like"/>
</dbReference>
<dbReference type="RefSeq" id="WP_132084878.1">
    <property type="nucleotide sequence ID" value="NZ_SLUK01000009.1"/>
</dbReference>
<dbReference type="CDD" id="cd00761">
    <property type="entry name" value="Glyco_tranf_GTA_type"/>
    <property type="match status" value="1"/>
</dbReference>
<dbReference type="AlphaFoldDB" id="A0A9X8Y7L3"/>
<accession>A0A9X8Y7L3</accession>
<evidence type="ECO:0000313" key="2">
    <source>
        <dbReference type="EMBL" id="TCL42569.1"/>
    </source>
</evidence>
<keyword evidence="2" id="KW-0808">Transferase</keyword>
<dbReference type="PANTHER" id="PTHR22916">
    <property type="entry name" value="GLYCOSYLTRANSFERASE"/>
    <property type="match status" value="1"/>
</dbReference>
<dbReference type="InterPro" id="IPR029044">
    <property type="entry name" value="Nucleotide-diphossugar_trans"/>
</dbReference>
<proteinExistence type="predicted"/>
<dbReference type="EMBL" id="SLUK01000009">
    <property type="protein sequence ID" value="TCL42569.1"/>
    <property type="molecule type" value="Genomic_DNA"/>
</dbReference>
<dbReference type="PANTHER" id="PTHR22916:SF3">
    <property type="entry name" value="UDP-GLCNAC:BETAGAL BETA-1,3-N-ACETYLGLUCOSAMINYLTRANSFERASE-LIKE PROTEIN 1"/>
    <property type="match status" value="1"/>
</dbReference>
<reference evidence="2 3" key="1">
    <citation type="submission" date="2019-03" db="EMBL/GenBank/DDBJ databases">
        <title>Genomic Encyclopedia of Type Strains, Phase IV (KMG-IV): sequencing the most valuable type-strain genomes for metagenomic binning, comparative biology and taxonomic classification.</title>
        <authorList>
            <person name="Goeker M."/>
        </authorList>
    </citation>
    <scope>NUCLEOTIDE SEQUENCE [LARGE SCALE GENOMIC DNA]</scope>
    <source>
        <strain evidence="2 3">DSM 100433</strain>
    </source>
</reference>
<evidence type="ECO:0000313" key="3">
    <source>
        <dbReference type="Proteomes" id="UP000294682"/>
    </source>
</evidence>
<comment type="caution">
    <text evidence="2">The sequence shown here is derived from an EMBL/GenBank/DDBJ whole genome shotgun (WGS) entry which is preliminary data.</text>
</comment>
<sequence length="352" mass="41279">MPKISVIIPAYNHEKYIAATIDSILAQSFSDFEIVAIDDGSPDHTGEILDAYACKDARVHVYHQKNVGVAETSNRGIQYATGEWIAFCGSDDTYPPRALEHLLKKSDQMDVVIGEYTCRSDRGLSQYMRYRRRRNSFTGLMFASGAMWGKLFRRTFLVEHQLYFPTLTMEEDVVFIAQMAVLSPQYSIVRKNTYYYWNHDGDGAPSLTHRSDINSFEQRLRGKQMMLDIFREHYFTADWETHFIGSALTLADYLLGLFQPQDRERAFALFCDFLFQYDWSGKDRQFEGYFNMRLDEMLAGGIELFYQRNMQFDLKDRIYYKFATGQIGFRYIIKYMEAWARFKLSLYRKRGG</sequence>
<protein>
    <submittedName>
        <fullName evidence="2">Glycosyl transferase family 2</fullName>
    </submittedName>
</protein>
<dbReference type="Gene3D" id="3.90.550.10">
    <property type="entry name" value="Spore Coat Polysaccharide Biosynthesis Protein SpsA, Chain A"/>
    <property type="match status" value="1"/>
</dbReference>